<feature type="domain" description="Outer membrane protein beta-barrel" evidence="1">
    <location>
        <begin position="49"/>
        <end position="208"/>
    </location>
</feature>
<dbReference type="Pfam" id="PF13568">
    <property type="entry name" value="OMP_b-brl_2"/>
    <property type="match status" value="1"/>
</dbReference>
<dbReference type="AlphaFoldDB" id="A0A2S4ZZ60"/>
<evidence type="ECO:0000313" key="3">
    <source>
        <dbReference type="Proteomes" id="UP000236893"/>
    </source>
</evidence>
<proteinExistence type="predicted"/>
<organism evidence="2 3">
    <name type="scientific">Solitalea longa</name>
    <dbReference type="NCBI Taxonomy" id="2079460"/>
    <lineage>
        <taxon>Bacteria</taxon>
        <taxon>Pseudomonadati</taxon>
        <taxon>Bacteroidota</taxon>
        <taxon>Sphingobacteriia</taxon>
        <taxon>Sphingobacteriales</taxon>
        <taxon>Sphingobacteriaceae</taxon>
        <taxon>Solitalea</taxon>
    </lineage>
</organism>
<comment type="caution">
    <text evidence="2">The sequence shown here is derived from an EMBL/GenBank/DDBJ whole genome shotgun (WGS) entry which is preliminary data.</text>
</comment>
<dbReference type="Proteomes" id="UP000236893">
    <property type="component" value="Unassembled WGS sequence"/>
</dbReference>
<name>A0A2S4ZZ60_9SPHI</name>
<dbReference type="InterPro" id="IPR025665">
    <property type="entry name" value="Beta-barrel_OMP_2"/>
</dbReference>
<protein>
    <recommendedName>
        <fullName evidence="1">Outer membrane protein beta-barrel domain-containing protein</fullName>
    </recommendedName>
</protein>
<dbReference type="EMBL" id="PQVF01000010">
    <property type="protein sequence ID" value="POY35596.1"/>
    <property type="molecule type" value="Genomic_DNA"/>
</dbReference>
<gene>
    <name evidence="2" type="ORF">C3K47_14465</name>
</gene>
<keyword evidence="3" id="KW-1185">Reference proteome</keyword>
<evidence type="ECO:0000313" key="2">
    <source>
        <dbReference type="EMBL" id="POY35596.1"/>
    </source>
</evidence>
<dbReference type="OrthoDB" id="753334at2"/>
<evidence type="ECO:0000259" key="1">
    <source>
        <dbReference type="Pfam" id="PF13568"/>
    </source>
</evidence>
<accession>A0A2S4ZZ60</accession>
<reference evidence="2 3" key="1">
    <citation type="submission" date="2018-01" db="EMBL/GenBank/DDBJ databases">
        <authorList>
            <person name="Gaut B.S."/>
            <person name="Morton B.R."/>
            <person name="Clegg M.T."/>
            <person name="Duvall M.R."/>
        </authorList>
    </citation>
    <scope>NUCLEOTIDE SEQUENCE [LARGE SCALE GENOMIC DNA]</scope>
    <source>
        <strain evidence="2 3">HR-AV</strain>
    </source>
</reference>
<sequence>MILSTIGYTELYSTGSAFANFYQIKTKNNQMKKLLIIVVAICSSLSVKAQKFDFGIKGGVNFANASDIKFSGSLSESYKQTADGVTGYHLGVWAELGSSSISFQPELLYSNKGFKTTNEMGEEAEVKLNYLDIPLLVKFKPISPLHLVAGPQVSLQLADKISGPSDFTSVLTADNFKNGDWGAIVGAGITLSNIQIDARYVWGLSKVTSDNLEFKNKMFQISLAYRLF</sequence>